<keyword evidence="8" id="KW-0175">Coiled coil</keyword>
<evidence type="ECO:0000256" key="6">
    <source>
        <dbReference type="ARBA" id="ARBA00023163"/>
    </source>
</evidence>
<feature type="domain" description="PAS" evidence="10">
    <location>
        <begin position="295"/>
        <end position="342"/>
    </location>
</feature>
<dbReference type="SUPFAM" id="SSF47459">
    <property type="entry name" value="HLH, helix-loop-helix DNA-binding domain"/>
    <property type="match status" value="1"/>
</dbReference>
<dbReference type="PANTHER" id="PTHR46055">
    <property type="entry name" value="CIRCADIAN LOCOMOTER OUTPUT CYCLES PROTEIN KAPUT"/>
    <property type="match status" value="1"/>
</dbReference>
<evidence type="ECO:0000256" key="2">
    <source>
        <dbReference type="ARBA" id="ARBA00023015"/>
    </source>
</evidence>
<reference evidence="12" key="2">
    <citation type="submission" date="2025-09" db="UniProtKB">
        <authorList>
            <consortium name="Ensembl"/>
        </authorList>
    </citation>
    <scope>IDENTIFICATION</scope>
</reference>
<dbReference type="GeneTree" id="ENSGT00940000164304"/>
<evidence type="ECO:0000259" key="11">
    <source>
        <dbReference type="PROSITE" id="PS50888"/>
    </source>
</evidence>
<dbReference type="FunCoup" id="A0A673WFB0">
    <property type="interactions" value="3"/>
</dbReference>
<dbReference type="AlphaFoldDB" id="A0A673WFB0"/>
<dbReference type="InterPro" id="IPR036638">
    <property type="entry name" value="HLH_DNA-bd_sf"/>
</dbReference>
<keyword evidence="7" id="KW-0539">Nucleus</keyword>
<organism evidence="12 13">
    <name type="scientific">Salmo trutta</name>
    <name type="common">Brown trout</name>
    <dbReference type="NCBI Taxonomy" id="8032"/>
    <lineage>
        <taxon>Eukaryota</taxon>
        <taxon>Metazoa</taxon>
        <taxon>Chordata</taxon>
        <taxon>Craniata</taxon>
        <taxon>Vertebrata</taxon>
        <taxon>Euteleostomi</taxon>
        <taxon>Actinopterygii</taxon>
        <taxon>Neopterygii</taxon>
        <taxon>Teleostei</taxon>
        <taxon>Protacanthopterygii</taxon>
        <taxon>Salmoniformes</taxon>
        <taxon>Salmonidae</taxon>
        <taxon>Salmoninae</taxon>
        <taxon>Salmo</taxon>
    </lineage>
</organism>
<dbReference type="InterPro" id="IPR011598">
    <property type="entry name" value="bHLH_dom"/>
</dbReference>
<dbReference type="InterPro" id="IPR047230">
    <property type="entry name" value="CLOCK-like"/>
</dbReference>
<dbReference type="PRINTS" id="PR00785">
    <property type="entry name" value="NCTRNSLOCATR"/>
</dbReference>
<dbReference type="InterPro" id="IPR035965">
    <property type="entry name" value="PAS-like_dom_sf"/>
</dbReference>
<dbReference type="Pfam" id="PF14598">
    <property type="entry name" value="PAS_11"/>
    <property type="match status" value="1"/>
</dbReference>
<dbReference type="InterPro" id="IPR000014">
    <property type="entry name" value="PAS"/>
</dbReference>
<keyword evidence="2" id="KW-0805">Transcription regulation</keyword>
<dbReference type="InterPro" id="IPR001067">
    <property type="entry name" value="Nuc_translocat"/>
</dbReference>
<protein>
    <submittedName>
        <fullName evidence="12">Neuronal PAS domain protein 2</fullName>
    </submittedName>
</protein>
<accession>A0A673WFB0</accession>
<evidence type="ECO:0000313" key="12">
    <source>
        <dbReference type="Ensembl" id="ENSSTUP00000006901.1"/>
    </source>
</evidence>
<feature type="region of interest" description="Disordered" evidence="9">
    <location>
        <begin position="542"/>
        <end position="582"/>
    </location>
</feature>
<dbReference type="InParanoid" id="A0A673WFB0"/>
<feature type="compositionally biased region" description="Polar residues" evidence="9">
    <location>
        <begin position="796"/>
        <end position="811"/>
    </location>
</feature>
<dbReference type="SMART" id="SM00086">
    <property type="entry name" value="PAC"/>
    <property type="match status" value="1"/>
</dbReference>
<evidence type="ECO:0000256" key="5">
    <source>
        <dbReference type="ARBA" id="ARBA00023159"/>
    </source>
</evidence>
<feature type="domain" description="BHLH" evidence="11">
    <location>
        <begin position="42"/>
        <end position="94"/>
    </location>
</feature>
<dbReference type="SMART" id="SM00353">
    <property type="entry name" value="HLH"/>
    <property type="match status" value="1"/>
</dbReference>
<keyword evidence="4" id="KW-0238">DNA-binding</keyword>
<feature type="compositionally biased region" description="Basic residues" evidence="9">
    <location>
        <begin position="42"/>
        <end position="52"/>
    </location>
</feature>
<proteinExistence type="predicted"/>
<dbReference type="Gene3D" id="4.10.280.10">
    <property type="entry name" value="Helix-loop-helix DNA-binding domain"/>
    <property type="match status" value="1"/>
</dbReference>
<evidence type="ECO:0000313" key="13">
    <source>
        <dbReference type="Proteomes" id="UP000472277"/>
    </source>
</evidence>
<dbReference type="PROSITE" id="PS50112">
    <property type="entry name" value="PAS"/>
    <property type="match status" value="2"/>
</dbReference>
<keyword evidence="5" id="KW-0010">Activator</keyword>
<name>A0A673WFB0_SALTR</name>
<dbReference type="GO" id="GO:0000981">
    <property type="term" value="F:DNA-binding transcription factor activity, RNA polymerase II-specific"/>
    <property type="evidence" value="ECO:0007669"/>
    <property type="project" value="InterPro"/>
</dbReference>
<evidence type="ECO:0000259" key="10">
    <source>
        <dbReference type="PROSITE" id="PS50112"/>
    </source>
</evidence>
<dbReference type="PROSITE" id="PS50888">
    <property type="entry name" value="BHLH"/>
    <property type="match status" value="1"/>
</dbReference>
<keyword evidence="3" id="KW-0090">Biological rhythms</keyword>
<evidence type="ECO:0000256" key="7">
    <source>
        <dbReference type="ARBA" id="ARBA00023242"/>
    </source>
</evidence>
<feature type="region of interest" description="Disordered" evidence="9">
    <location>
        <begin position="776"/>
        <end position="811"/>
    </location>
</feature>
<dbReference type="GO" id="GO:0046983">
    <property type="term" value="F:protein dimerization activity"/>
    <property type="evidence" value="ECO:0007669"/>
    <property type="project" value="InterPro"/>
</dbReference>
<dbReference type="Gene3D" id="3.30.450.20">
    <property type="entry name" value="PAS domain"/>
    <property type="match status" value="2"/>
</dbReference>
<keyword evidence="13" id="KW-1185">Reference proteome</keyword>
<feature type="domain" description="PAS" evidence="10">
    <location>
        <begin position="117"/>
        <end position="187"/>
    </location>
</feature>
<keyword evidence="6" id="KW-0804">Transcription</keyword>
<dbReference type="GO" id="GO:0000978">
    <property type="term" value="F:RNA polymerase II cis-regulatory region sequence-specific DNA binding"/>
    <property type="evidence" value="ECO:0007669"/>
    <property type="project" value="TreeGrafter"/>
</dbReference>
<dbReference type="Proteomes" id="UP000472277">
    <property type="component" value="Chromosome 15"/>
</dbReference>
<dbReference type="CDD" id="cd00130">
    <property type="entry name" value="PAS"/>
    <property type="match status" value="2"/>
</dbReference>
<dbReference type="SMART" id="SM00091">
    <property type="entry name" value="PAS"/>
    <property type="match status" value="2"/>
</dbReference>
<dbReference type="CDD" id="cd19736">
    <property type="entry name" value="bHLH-PAS_PASD1"/>
    <property type="match status" value="1"/>
</dbReference>
<dbReference type="SUPFAM" id="SSF55785">
    <property type="entry name" value="PYP-like sensor domain (PAS domain)"/>
    <property type="match status" value="2"/>
</dbReference>
<dbReference type="Ensembl" id="ENSSTUT00000007343.1">
    <property type="protein sequence ID" value="ENSSTUP00000006901.1"/>
    <property type="gene ID" value="ENSSTUG00000003331.1"/>
</dbReference>
<dbReference type="OMA" id="FSQAHPI"/>
<dbReference type="Pfam" id="PF00010">
    <property type="entry name" value="HLH"/>
    <property type="match status" value="1"/>
</dbReference>
<feature type="region of interest" description="Disordered" evidence="9">
    <location>
        <begin position="1"/>
        <end position="54"/>
    </location>
</feature>
<evidence type="ECO:0000256" key="8">
    <source>
        <dbReference type="SAM" id="Coils"/>
    </source>
</evidence>
<dbReference type="GO" id="GO:0032922">
    <property type="term" value="P:circadian regulation of gene expression"/>
    <property type="evidence" value="ECO:0007669"/>
    <property type="project" value="InterPro"/>
</dbReference>
<dbReference type="Pfam" id="PF00989">
    <property type="entry name" value="PAS"/>
    <property type="match status" value="1"/>
</dbReference>
<sequence length="811" mass="92902">MGEGVSMDNLSDFGSLCPSSRREWDTSSCVDDLMDEDEKDRAKRASRNKSEKKRRDQFNVLIKELCTMLQGQGHPRKMDKSTILQRTINFLQTQKEITAQTESCEIRQDWKPSFLSNEEFTQLMLEALDGFLIALTTDGNIMYVSDSVSSLIAHLPSDMVDQNILNFLPEREHGEVYKLLSSHMLMTDPISADFLDSKTHIEFCCHLARGNIDPKEPPTYEFVKFVGDFKFHNNVPTSSCNGFELTLPRTLQSSLEEQVCLVATVRLVTPQFLKDLCNVEDPCDEFTSRHSLEWKFLFLDHRASPIIGYLPFEVLGTSGYDYYHVDDLELIARCHKQLMQFGKGKSCYYRFLTKGQQWIWLQTHYYITYHQWNSKPEFIVCTHTVVSYAEVRAERRREFGLEETSPEMATSSSIKAQEVYLDICPNLDPPGQDRMSGACSVSSHSSRKSSHTALSDSACESPCCSLCPQQQQQQQQSMYQQQPQEPQLGVMNQLKEQLEERTRILQMDIKTQQQELHDIKEKLQLANLQMLLQQPIHGDFGQVQQQQPQQQGPGRPAQQHQPQSRVIRQTSANSKQPLHGVQQRLIRSAGGQMQAVSLPVHTHTSLTMPFYSNPMMFTQQMNTQPLQDANQRHSDTEFSQEGQLRMLLNQPMQTLLPDSSVSSQASQCNTAIQQTKYTLEQQMMTPSFPMQQVNCNAVLVPSPVFTSPIMIPHNSFITHQAQPTYHPQQQANHHSLQLQQPQQFFQMQPQGLLHSGPTQAFFHATNVPQQGTVGYIQQQPQQQQPQQQQQQHHHSQNQTGNLSDFRNMLTR</sequence>
<evidence type="ECO:0000256" key="4">
    <source>
        <dbReference type="ARBA" id="ARBA00023125"/>
    </source>
</evidence>
<feature type="compositionally biased region" description="Low complexity" evidence="9">
    <location>
        <begin position="777"/>
        <end position="790"/>
    </location>
</feature>
<feature type="compositionally biased region" description="Polar residues" evidence="9">
    <location>
        <begin position="564"/>
        <end position="576"/>
    </location>
</feature>
<feature type="compositionally biased region" description="Low complexity" evidence="9">
    <location>
        <begin position="542"/>
        <end position="563"/>
    </location>
</feature>
<evidence type="ECO:0000256" key="9">
    <source>
        <dbReference type="SAM" id="MobiDB-lite"/>
    </source>
</evidence>
<evidence type="ECO:0000256" key="1">
    <source>
        <dbReference type="ARBA" id="ARBA00022737"/>
    </source>
</evidence>
<gene>
    <name evidence="12" type="primary">LOC115149097</name>
</gene>
<dbReference type="GO" id="GO:1990513">
    <property type="term" value="C:CLOCK-BMAL transcription complex"/>
    <property type="evidence" value="ECO:0007669"/>
    <property type="project" value="TreeGrafter"/>
</dbReference>
<reference evidence="12" key="1">
    <citation type="submission" date="2025-08" db="UniProtKB">
        <authorList>
            <consortium name="Ensembl"/>
        </authorList>
    </citation>
    <scope>IDENTIFICATION</scope>
</reference>
<keyword evidence="1" id="KW-0677">Repeat</keyword>
<dbReference type="InterPro" id="IPR001610">
    <property type="entry name" value="PAC"/>
</dbReference>
<dbReference type="InterPro" id="IPR013767">
    <property type="entry name" value="PAS_fold"/>
</dbReference>
<feature type="coiled-coil region" evidence="8">
    <location>
        <begin position="495"/>
        <end position="529"/>
    </location>
</feature>
<evidence type="ECO:0000256" key="3">
    <source>
        <dbReference type="ARBA" id="ARBA00023108"/>
    </source>
</evidence>
<dbReference type="GO" id="GO:0005737">
    <property type="term" value="C:cytoplasm"/>
    <property type="evidence" value="ECO:0007669"/>
    <property type="project" value="InterPro"/>
</dbReference>
<dbReference type="PANTHER" id="PTHR46055:SF4">
    <property type="entry name" value="CIRCADIAN CLOCK PROTEIN PASD1"/>
    <property type="match status" value="1"/>
</dbReference>